<evidence type="ECO:0000259" key="7">
    <source>
        <dbReference type="PROSITE" id="PS50850"/>
    </source>
</evidence>
<dbReference type="GO" id="GO:0022857">
    <property type="term" value="F:transmembrane transporter activity"/>
    <property type="evidence" value="ECO:0007669"/>
    <property type="project" value="InterPro"/>
</dbReference>
<feature type="transmembrane region" description="Helical" evidence="6">
    <location>
        <begin position="77"/>
        <end position="93"/>
    </location>
</feature>
<dbReference type="Proteomes" id="UP000266016">
    <property type="component" value="Unassembled WGS sequence"/>
</dbReference>
<feature type="domain" description="Major facilitator superfamily (MFS) profile" evidence="7">
    <location>
        <begin position="10"/>
        <end position="389"/>
    </location>
</feature>
<feature type="transmembrane region" description="Helical" evidence="6">
    <location>
        <begin position="164"/>
        <end position="185"/>
    </location>
</feature>
<keyword evidence="9" id="KW-1185">Reference proteome</keyword>
<keyword evidence="3 6" id="KW-0812">Transmembrane</keyword>
<dbReference type="InterPro" id="IPR036259">
    <property type="entry name" value="MFS_trans_sf"/>
</dbReference>
<name>A0A398B8W1_9BACI</name>
<feature type="transmembrane region" description="Helical" evidence="6">
    <location>
        <begin position="363"/>
        <end position="382"/>
    </location>
</feature>
<organism evidence="8 9">
    <name type="scientific">Peribacillus asahii</name>
    <dbReference type="NCBI Taxonomy" id="228899"/>
    <lineage>
        <taxon>Bacteria</taxon>
        <taxon>Bacillati</taxon>
        <taxon>Bacillota</taxon>
        <taxon>Bacilli</taxon>
        <taxon>Bacillales</taxon>
        <taxon>Bacillaceae</taxon>
        <taxon>Peribacillus</taxon>
    </lineage>
</organism>
<feature type="transmembrane region" description="Helical" evidence="6">
    <location>
        <begin position="47"/>
        <end position="65"/>
    </location>
</feature>
<evidence type="ECO:0000256" key="6">
    <source>
        <dbReference type="SAM" id="Phobius"/>
    </source>
</evidence>
<feature type="transmembrane region" description="Helical" evidence="6">
    <location>
        <begin position="137"/>
        <end position="158"/>
    </location>
</feature>
<dbReference type="Gene3D" id="1.20.1250.20">
    <property type="entry name" value="MFS general substrate transporter like domains"/>
    <property type="match status" value="1"/>
</dbReference>
<dbReference type="PANTHER" id="PTHR23531">
    <property type="entry name" value="QUINOLENE RESISTANCE PROTEIN NORA"/>
    <property type="match status" value="1"/>
</dbReference>
<dbReference type="CDD" id="cd17489">
    <property type="entry name" value="MFS_YfcJ_like"/>
    <property type="match status" value="1"/>
</dbReference>
<evidence type="ECO:0000313" key="9">
    <source>
        <dbReference type="Proteomes" id="UP000266016"/>
    </source>
</evidence>
<evidence type="ECO:0000256" key="5">
    <source>
        <dbReference type="ARBA" id="ARBA00023136"/>
    </source>
</evidence>
<feature type="transmembrane region" description="Helical" evidence="6">
    <location>
        <begin position="12"/>
        <end position="35"/>
    </location>
</feature>
<dbReference type="AlphaFoldDB" id="A0A398B8W1"/>
<dbReference type="PROSITE" id="PS50850">
    <property type="entry name" value="MFS"/>
    <property type="match status" value="1"/>
</dbReference>
<feature type="transmembrane region" description="Helical" evidence="6">
    <location>
        <begin position="206"/>
        <end position="225"/>
    </location>
</feature>
<dbReference type="InterPro" id="IPR020846">
    <property type="entry name" value="MFS_dom"/>
</dbReference>
<accession>A0A398B8W1</accession>
<dbReference type="SUPFAM" id="SSF103473">
    <property type="entry name" value="MFS general substrate transporter"/>
    <property type="match status" value="1"/>
</dbReference>
<dbReference type="Pfam" id="PF07690">
    <property type="entry name" value="MFS_1"/>
    <property type="match status" value="1"/>
</dbReference>
<dbReference type="InterPro" id="IPR052714">
    <property type="entry name" value="MFS_Exporter"/>
</dbReference>
<keyword evidence="2" id="KW-0813">Transport</keyword>
<dbReference type="PANTHER" id="PTHR23531:SF2">
    <property type="entry name" value="PERMEASE"/>
    <property type="match status" value="1"/>
</dbReference>
<dbReference type="GO" id="GO:0005886">
    <property type="term" value="C:plasma membrane"/>
    <property type="evidence" value="ECO:0007669"/>
    <property type="project" value="UniProtKB-SubCell"/>
</dbReference>
<evidence type="ECO:0000256" key="4">
    <source>
        <dbReference type="ARBA" id="ARBA00022989"/>
    </source>
</evidence>
<comment type="caution">
    <text evidence="8">The sequence shown here is derived from an EMBL/GenBank/DDBJ whole genome shotgun (WGS) entry which is preliminary data.</text>
</comment>
<protein>
    <submittedName>
        <fullName evidence="8">MFS transporter</fullName>
    </submittedName>
</protein>
<gene>
    <name evidence="8" type="ORF">D1953_14130</name>
</gene>
<evidence type="ECO:0000256" key="3">
    <source>
        <dbReference type="ARBA" id="ARBA00022692"/>
    </source>
</evidence>
<feature type="transmembrane region" description="Helical" evidence="6">
    <location>
        <begin position="337"/>
        <end position="357"/>
    </location>
</feature>
<evidence type="ECO:0000256" key="1">
    <source>
        <dbReference type="ARBA" id="ARBA00004651"/>
    </source>
</evidence>
<keyword evidence="4 6" id="KW-1133">Transmembrane helix</keyword>
<feature type="transmembrane region" description="Helical" evidence="6">
    <location>
        <begin position="275"/>
        <end position="293"/>
    </location>
</feature>
<evidence type="ECO:0000256" key="2">
    <source>
        <dbReference type="ARBA" id="ARBA00022448"/>
    </source>
</evidence>
<dbReference type="EMBL" id="QWVS01000026">
    <property type="protein sequence ID" value="RID84340.1"/>
    <property type="molecule type" value="Genomic_DNA"/>
</dbReference>
<sequence length="397" mass="44209">MDRPRIWTKNFLYLCGSNFLIGMMFYMLATVLPLYVQSGMHGNQQQMGLIITVYVIGSVLARIFSGLWVDCFGKKKMGVIGFAIFFIATISYFGVKDGIILFLIVRFIHGMSYAVASTATNTAAISVLPASRQGEGIGYFSMFISLAMVVGPSFGLLLWKSENIYLLLSVVSILSAIAFLLVLRVQLRETKKTVTPVKKKLKWQDILEIKALPISLVSFFLFFSYSSLSGFLAPYTKELHQSSVTGLFFIVYALMIVVFRPAVAKLFDRFKEHYLFYPSIIVFTAGMFLLSQAHSVGTILISGIIMGLSYGILYPCFQGLAIKQSPAARSGAATATFFLLSDLGYGLGSYFMGFTAFISSYRIMYTFAAVISLISIVVYFIFHHIPEKKHQSVSTEF</sequence>
<comment type="subcellular location">
    <subcellularLocation>
        <location evidence="1">Cell membrane</location>
        <topology evidence="1">Multi-pass membrane protein</topology>
    </subcellularLocation>
</comment>
<feature type="transmembrane region" description="Helical" evidence="6">
    <location>
        <begin position="245"/>
        <end position="263"/>
    </location>
</feature>
<keyword evidence="5 6" id="KW-0472">Membrane</keyword>
<dbReference type="InterPro" id="IPR011701">
    <property type="entry name" value="MFS"/>
</dbReference>
<feature type="transmembrane region" description="Helical" evidence="6">
    <location>
        <begin position="299"/>
        <end position="317"/>
    </location>
</feature>
<reference evidence="8 9" key="1">
    <citation type="submission" date="2018-08" db="EMBL/GenBank/DDBJ databases">
        <title>Bacillus jemisoniae sp. nov., Bacillus chryseoplanitiae sp. nov., Bacillus resnikiae sp. nov., and Bacillus frankliniae sp. nov., isolated from Viking spacecraft and associated surfaces.</title>
        <authorList>
            <person name="Seuylemezian A."/>
            <person name="Vaishampayan P."/>
        </authorList>
    </citation>
    <scope>NUCLEOTIDE SEQUENCE [LARGE SCALE GENOMIC DNA]</scope>
    <source>
        <strain evidence="8 9">MA001</strain>
    </source>
</reference>
<evidence type="ECO:0000313" key="8">
    <source>
        <dbReference type="EMBL" id="RID84340.1"/>
    </source>
</evidence>
<dbReference type="RefSeq" id="WP_119117840.1">
    <property type="nucleotide sequence ID" value="NZ_QWVS01000026.1"/>
</dbReference>
<proteinExistence type="predicted"/>